<dbReference type="InterPro" id="IPR052055">
    <property type="entry name" value="Hepadnavirus_pol/RT"/>
</dbReference>
<dbReference type="SUPFAM" id="SSF56672">
    <property type="entry name" value="DNA/RNA polymerases"/>
    <property type="match status" value="1"/>
</dbReference>
<dbReference type="PANTHER" id="PTHR33050:SF7">
    <property type="entry name" value="RIBONUCLEASE H"/>
    <property type="match status" value="1"/>
</dbReference>
<dbReference type="OrthoDB" id="435776at2759"/>
<feature type="region of interest" description="Disordered" evidence="1">
    <location>
        <begin position="634"/>
        <end position="654"/>
    </location>
</feature>
<reference evidence="2" key="1">
    <citation type="submission" date="2021-02" db="EMBL/GenBank/DDBJ databases">
        <authorList>
            <person name="Dougan E. K."/>
            <person name="Rhodes N."/>
            <person name="Thang M."/>
            <person name="Chan C."/>
        </authorList>
    </citation>
    <scope>NUCLEOTIDE SEQUENCE</scope>
</reference>
<evidence type="ECO:0000313" key="2">
    <source>
        <dbReference type="EMBL" id="CAE7297705.1"/>
    </source>
</evidence>
<sequence>MAQHSGKSLQEVATLAGAGHDIMRYLDLRGVKSVGTLAMLGPSESEFEQFLIHPLLQGWGSGADRIEVAEAEKPIATAILKYMRALAVEDRKTATAAHQAPAVPANQQTAAAAGTSAAAGDPEKVPRTLPAGVWAQQLKRYQRVLIDGTPRPFPEKQILGAEATLAKLWHQLHTSKTYAPLPLGEVIAKRSFDAGATVNPLSKRSISQKVVIDVDKDQLRTEEPDETWEPRSLLAVIDALNAVRWAYVFVEYGPELEVHALFDVFEQRARQRSSHLDLFRQYYEAAALHLCMQMRAGLTFTEAAKMIIEDTHMFQEVMSRDSPVKKPPPKRRLDDPARAGAPEPKRGRWGAPQRGRGRGAGRSSSWQSWDSRKWDDKSQRDWYQHSHKDKEMHSPVPQLLQDVKENPHPQQFGLGPQKSGLGVPVRALLSWEVDPAARAIAQKAFQGLRYDRGDFTQDEASAVATLVRDTCQGSRLPVLITAGPPCPDYSKIKSHPAGRDGSSGGLFVQFTQFLAELEAQLSDFHCLILVENVHMANGADIAWFSHAMKASPILADAADYGLIARPRLWWSRVNWTKVNHHPEHGGELKWTKQGKVHRLKLDVCRDEPSQIAMKGLSFHPKVNDGSCRLPCLTTPAPDSSGREAPRSMKGRLDSATRGRWLQGARQYAPWHYADTAMVKDAHNVLQLLPAEVKEQLHHFDVGFTSSPQLTPRDRHRLLGNSWHVGVAKILLALVLAETRGSSPIDESATQDFGSTLKEVTASAKRVGIPMHKAPELGAHILMMPAENMLQHWEHSQHALHPLDIPPVVDPAIEKTACRLLAVGAQVSELRTRVLADVRELIRVSRSSTEEWFKSLPPHVQDAYRLEDGRIVQIPVFIRLLQSCNYEDCHNLQRDLSEGFPLLGELPRSPGWQPRTDEKYQHPIDRQTFAALNFSYVCQKLAKPKVDPEWRTLLEEITEEVAQNRMQGPFTAPSSWPRQTVAVPDREGFTHCRPLLDTQPRVAGAFSVVQMGSDGRRKVRRCEGYRRSHHNSTIKALDVPAHDTVDTYVQLIRFLRGLGLRCTIWCQDLWAAYRQYPVARPDEAYVLLQLPHGPSLWRHSVLPFGSSSSVWCFNRCTDALLFLGRCLLLCLVLRFVDDIGSPDAEWSANSSFSAFSELCELLGLRLKPSKAQPPSNVQKLLGVTISVKEEGIVLEPTPQRIQKVRAALQQALASDSLTPEEAARITGKINFLNTTMFGQLGASAMQPLYARARDCRGDSSHSLNGALRSALTTLNAILANPVPRVIPYGDGAPAQIVLYADAFFELGDSSFGLADNPPEHWSTSRCRYYRNGLGFVLRTPQGVRCTHTSVPAYVLSLFSSRRAYIYALEILAQLLGVLTSLDVVRGRWIGFIDNTAGRAALNRGYGRDPAINHLLAFFWAFASRVQWSPHFEWVPSELNVSDPISRGDWELASRGGWSKLDSPLEPLWRIFAKVAGDLRYAVGQAVDDVVALQWTEKANANPRELHPRFKHTTAPWDGEDKAS</sequence>
<evidence type="ECO:0000313" key="3">
    <source>
        <dbReference type="Proteomes" id="UP000604046"/>
    </source>
</evidence>
<keyword evidence="3" id="KW-1185">Reference proteome</keyword>
<proteinExistence type="predicted"/>
<dbReference type="InterPro" id="IPR029063">
    <property type="entry name" value="SAM-dependent_MTases_sf"/>
</dbReference>
<comment type="caution">
    <text evidence="2">The sequence shown here is derived from an EMBL/GenBank/DDBJ whole genome shotgun (WGS) entry which is preliminary data.</text>
</comment>
<feature type="region of interest" description="Disordered" evidence="1">
    <location>
        <begin position="318"/>
        <end position="372"/>
    </location>
</feature>
<evidence type="ECO:0000256" key="1">
    <source>
        <dbReference type="SAM" id="MobiDB-lite"/>
    </source>
</evidence>
<name>A0A812N618_9DINO</name>
<dbReference type="PANTHER" id="PTHR33050">
    <property type="entry name" value="REVERSE TRANSCRIPTASE DOMAIN-CONTAINING PROTEIN"/>
    <property type="match status" value="1"/>
</dbReference>
<gene>
    <name evidence="2" type="primary">NLRC3</name>
    <name evidence="2" type="ORF">SNAT2548_LOCUS15675</name>
</gene>
<dbReference type="SUPFAM" id="SSF53335">
    <property type="entry name" value="S-adenosyl-L-methionine-dependent methyltransferases"/>
    <property type="match status" value="1"/>
</dbReference>
<dbReference type="InterPro" id="IPR043502">
    <property type="entry name" value="DNA/RNA_pol_sf"/>
</dbReference>
<dbReference type="Proteomes" id="UP000604046">
    <property type="component" value="Unassembled WGS sequence"/>
</dbReference>
<feature type="region of interest" description="Disordered" evidence="1">
    <location>
        <begin position="1502"/>
        <end position="1522"/>
    </location>
</feature>
<feature type="compositionally biased region" description="Basic and acidic residues" evidence="1">
    <location>
        <begin position="640"/>
        <end position="654"/>
    </location>
</feature>
<dbReference type="Gene3D" id="3.40.50.150">
    <property type="entry name" value="Vaccinia Virus protein VP39"/>
    <property type="match status" value="1"/>
</dbReference>
<protein>
    <submittedName>
        <fullName evidence="2">NLRC3 protein</fullName>
    </submittedName>
</protein>
<dbReference type="EMBL" id="CAJNDS010002035">
    <property type="protein sequence ID" value="CAE7297705.1"/>
    <property type="molecule type" value="Genomic_DNA"/>
</dbReference>
<accession>A0A812N618</accession>
<feature type="region of interest" description="Disordered" evidence="1">
    <location>
        <begin position="98"/>
        <end position="125"/>
    </location>
</feature>
<organism evidence="2 3">
    <name type="scientific">Symbiodinium natans</name>
    <dbReference type="NCBI Taxonomy" id="878477"/>
    <lineage>
        <taxon>Eukaryota</taxon>
        <taxon>Sar</taxon>
        <taxon>Alveolata</taxon>
        <taxon>Dinophyceae</taxon>
        <taxon>Suessiales</taxon>
        <taxon>Symbiodiniaceae</taxon>
        <taxon>Symbiodinium</taxon>
    </lineage>
</organism>
<feature type="compositionally biased region" description="Low complexity" evidence="1">
    <location>
        <begin position="98"/>
        <end position="120"/>
    </location>
</feature>